<accession>A6VSR5</accession>
<name>A6VSR5_MARMS</name>
<evidence type="ECO:0000313" key="1">
    <source>
        <dbReference type="EMBL" id="ABR69494.1"/>
    </source>
</evidence>
<dbReference type="OrthoDB" id="6105062at2"/>
<dbReference type="Gene3D" id="1.10.260.40">
    <property type="entry name" value="lambda repressor-like DNA-binding domains"/>
    <property type="match status" value="1"/>
</dbReference>
<dbReference type="KEGG" id="mmw:Mmwyl1_0559"/>
<evidence type="ECO:0008006" key="2">
    <source>
        <dbReference type="Google" id="ProtNLM"/>
    </source>
</evidence>
<dbReference type="AlphaFoldDB" id="A6VSR5"/>
<proteinExistence type="predicted"/>
<dbReference type="EMBL" id="CP000749">
    <property type="protein sequence ID" value="ABR69494.1"/>
    <property type="molecule type" value="Genomic_DNA"/>
</dbReference>
<dbReference type="GO" id="GO:0003677">
    <property type="term" value="F:DNA binding"/>
    <property type="evidence" value="ECO:0007669"/>
    <property type="project" value="InterPro"/>
</dbReference>
<dbReference type="InterPro" id="IPR010982">
    <property type="entry name" value="Lambda_DNA-bd_dom_sf"/>
</dbReference>
<protein>
    <recommendedName>
        <fullName evidence="2">HTH cro/C1-type domain-containing protein</fullName>
    </recommendedName>
</protein>
<sequence>MTNENLTPKKWIGKKKEGEIYRFQLFLAEKNINPEQIQIDTGVTARTVTNSIYEGKPLGAKLLREIHAKYGVSIDWLVSGKGRMFVDTPLSHLEISESRTDYKNDDPRYNRIVGLVQEFMANANEDEAAWLETQMKFNISQFKQFLNDQ</sequence>
<organism evidence="1">
    <name type="scientific">Marinomonas sp. (strain MWYL1)</name>
    <dbReference type="NCBI Taxonomy" id="400668"/>
    <lineage>
        <taxon>Bacteria</taxon>
        <taxon>Pseudomonadati</taxon>
        <taxon>Pseudomonadota</taxon>
        <taxon>Gammaproteobacteria</taxon>
        <taxon>Oceanospirillales</taxon>
        <taxon>Oceanospirillaceae</taxon>
        <taxon>Marinomonas</taxon>
    </lineage>
</organism>
<reference evidence="1" key="1">
    <citation type="submission" date="2007-06" db="EMBL/GenBank/DDBJ databases">
        <title>Complete sequence of Marinomonas sp. MWYL1.</title>
        <authorList>
            <consortium name="US DOE Joint Genome Institute"/>
            <person name="Copeland A."/>
            <person name="Lucas S."/>
            <person name="Lapidus A."/>
            <person name="Barry K."/>
            <person name="Glavina del Rio T."/>
            <person name="Dalin E."/>
            <person name="Tice H."/>
            <person name="Pitluck S."/>
            <person name="Kiss H."/>
            <person name="Brettin T."/>
            <person name="Bruce D."/>
            <person name="Detter J.C."/>
            <person name="Han C."/>
            <person name="Schmutz J."/>
            <person name="Larimer F."/>
            <person name="Land M."/>
            <person name="Hauser L."/>
            <person name="Kyrpides N."/>
            <person name="Kim E."/>
            <person name="Johnston A.W.B."/>
            <person name="Todd J.D."/>
            <person name="Rogers R."/>
            <person name="Wexler M."/>
            <person name="Bond P.L."/>
            <person name="Li Y."/>
            <person name="Richardson P."/>
        </authorList>
    </citation>
    <scope>NUCLEOTIDE SEQUENCE [LARGE SCALE GENOMIC DNA]</scope>
    <source>
        <strain evidence="1">MWYL1</strain>
    </source>
</reference>
<dbReference type="HOGENOM" id="CLU_1747443_0_0_6"/>
<gene>
    <name evidence="1" type="ordered locus">Mmwyl1_0559</name>
</gene>
<dbReference type="eggNOG" id="ENOG50344QX">
    <property type="taxonomic scope" value="Bacteria"/>
</dbReference>